<dbReference type="InterPro" id="IPR022642">
    <property type="entry name" value="CheR_C"/>
</dbReference>
<dbReference type="InterPro" id="IPR036804">
    <property type="entry name" value="CheR_N_sf"/>
</dbReference>
<dbReference type="InterPro" id="IPR050903">
    <property type="entry name" value="Bact_Chemotaxis_MeTrfase"/>
</dbReference>
<dbReference type="AlphaFoldDB" id="K0B083"/>
<reference evidence="7 8" key="1">
    <citation type="journal article" date="2012" name="PLoS ONE">
        <title>The purine-utilizing bacterium Clostridium acidurici 9a: a genome-guided metabolic reconsideration.</title>
        <authorList>
            <person name="Hartwich K."/>
            <person name="Poehlein A."/>
            <person name="Daniel R."/>
        </authorList>
    </citation>
    <scope>NUCLEOTIDE SEQUENCE [LARGE SCALE GENOMIC DNA]</scope>
    <source>
        <strain evidence="8">ATCC 7906 / DSM 604 / BCRC 14475 / CIP 104303 / KCTC 5404 / NCIMB 10678 / 9a</strain>
    </source>
</reference>
<keyword evidence="3 7" id="KW-0489">Methyltransferase</keyword>
<comment type="catalytic activity">
    <reaction evidence="1">
        <text>L-glutamyl-[protein] + S-adenosyl-L-methionine = [protein]-L-glutamate 5-O-methyl ester + S-adenosyl-L-homocysteine</text>
        <dbReference type="Rhea" id="RHEA:24452"/>
        <dbReference type="Rhea" id="RHEA-COMP:10208"/>
        <dbReference type="Rhea" id="RHEA-COMP:10311"/>
        <dbReference type="ChEBI" id="CHEBI:29973"/>
        <dbReference type="ChEBI" id="CHEBI:57856"/>
        <dbReference type="ChEBI" id="CHEBI:59789"/>
        <dbReference type="ChEBI" id="CHEBI:82795"/>
        <dbReference type="EC" id="2.1.1.80"/>
    </reaction>
</comment>
<proteinExistence type="predicted"/>
<dbReference type="PRINTS" id="PR00996">
    <property type="entry name" value="CHERMTFRASE"/>
</dbReference>
<evidence type="ECO:0000256" key="2">
    <source>
        <dbReference type="ARBA" id="ARBA00012534"/>
    </source>
</evidence>
<dbReference type="KEGG" id="cad:Curi_c14370"/>
<dbReference type="Gene3D" id="3.40.50.150">
    <property type="entry name" value="Vaccinia Virus protein VP39"/>
    <property type="match status" value="1"/>
</dbReference>
<name>K0B083_GOTA9</name>
<dbReference type="GO" id="GO:0008983">
    <property type="term" value="F:protein-glutamate O-methyltransferase activity"/>
    <property type="evidence" value="ECO:0007669"/>
    <property type="project" value="UniProtKB-EC"/>
</dbReference>
<dbReference type="STRING" id="1128398.Curi_c14370"/>
<feature type="domain" description="CheR-type methyltransferase" evidence="6">
    <location>
        <begin position="1"/>
        <end position="258"/>
    </location>
</feature>
<dbReference type="SUPFAM" id="SSF47757">
    <property type="entry name" value="Chemotaxis receptor methyltransferase CheR, N-terminal domain"/>
    <property type="match status" value="1"/>
</dbReference>
<dbReference type="eggNOG" id="COG1352">
    <property type="taxonomic scope" value="Bacteria"/>
</dbReference>
<keyword evidence="5" id="KW-0949">S-adenosyl-L-methionine</keyword>
<dbReference type="InterPro" id="IPR022641">
    <property type="entry name" value="CheR_N"/>
</dbReference>
<dbReference type="PROSITE" id="PS50123">
    <property type="entry name" value="CHER"/>
    <property type="match status" value="1"/>
</dbReference>
<keyword evidence="8" id="KW-1185">Reference proteome</keyword>
<evidence type="ECO:0000256" key="4">
    <source>
        <dbReference type="ARBA" id="ARBA00022679"/>
    </source>
</evidence>
<dbReference type="SUPFAM" id="SSF53335">
    <property type="entry name" value="S-adenosyl-L-methionine-dependent methyltransferases"/>
    <property type="match status" value="1"/>
</dbReference>
<evidence type="ECO:0000256" key="5">
    <source>
        <dbReference type="ARBA" id="ARBA00022691"/>
    </source>
</evidence>
<dbReference type="Pfam" id="PF03705">
    <property type="entry name" value="CheR_N"/>
    <property type="match status" value="1"/>
</dbReference>
<dbReference type="PATRIC" id="fig|1128398.3.peg.1465"/>
<dbReference type="Proteomes" id="UP000006094">
    <property type="component" value="Chromosome"/>
</dbReference>
<protein>
    <recommendedName>
        <fullName evidence="2">protein-glutamate O-methyltransferase</fullName>
        <ecNumber evidence="2">2.1.1.80</ecNumber>
    </recommendedName>
</protein>
<keyword evidence="4 7" id="KW-0808">Transferase</keyword>
<dbReference type="GO" id="GO:0032259">
    <property type="term" value="P:methylation"/>
    <property type="evidence" value="ECO:0007669"/>
    <property type="project" value="UniProtKB-KW"/>
</dbReference>
<dbReference type="Pfam" id="PF01739">
    <property type="entry name" value="CheR"/>
    <property type="match status" value="1"/>
</dbReference>
<evidence type="ECO:0000313" key="8">
    <source>
        <dbReference type="Proteomes" id="UP000006094"/>
    </source>
</evidence>
<organism evidence="7 8">
    <name type="scientific">Gottschalkia acidurici (strain ATCC 7906 / DSM 604 / BCRC 14475 / CIP 104303 / KCTC 5404 / NCIMB 10678 / 9a)</name>
    <name type="common">Clostridium acidurici</name>
    <dbReference type="NCBI Taxonomy" id="1128398"/>
    <lineage>
        <taxon>Bacteria</taxon>
        <taxon>Bacillati</taxon>
        <taxon>Bacillota</taxon>
        <taxon>Tissierellia</taxon>
        <taxon>Tissierellales</taxon>
        <taxon>Gottschalkiaceae</taxon>
        <taxon>Gottschalkia</taxon>
    </lineage>
</organism>
<evidence type="ECO:0000256" key="3">
    <source>
        <dbReference type="ARBA" id="ARBA00022603"/>
    </source>
</evidence>
<dbReference type="EMBL" id="CP003326">
    <property type="protein sequence ID" value="AFS78447.1"/>
    <property type="molecule type" value="Genomic_DNA"/>
</dbReference>
<dbReference type="InterPro" id="IPR029063">
    <property type="entry name" value="SAM-dependent_MTases_sf"/>
</dbReference>
<dbReference type="OrthoDB" id="9816309at2"/>
<evidence type="ECO:0000313" key="7">
    <source>
        <dbReference type="EMBL" id="AFS78447.1"/>
    </source>
</evidence>
<dbReference type="InterPro" id="IPR000780">
    <property type="entry name" value="CheR_MeTrfase"/>
</dbReference>
<dbReference type="Gene3D" id="1.10.155.10">
    <property type="entry name" value="Chemotaxis receptor methyltransferase CheR, N-terminal domain"/>
    <property type="match status" value="1"/>
</dbReference>
<dbReference type="HOGENOM" id="CLU_025854_1_1_9"/>
<gene>
    <name evidence="7" type="primary">cheR2</name>
    <name evidence="7" type="ordered locus">Curi_c14370</name>
</gene>
<sequence length="260" mass="30467">MDKYESFKSKVYTLTGINLSLYKEKQMKRRITSLGNRNGYKDFDSYFESIKKDKKLFDEFINYLTINVSEFYRNPAQWNTLEKDLLPKLVKSNRKLNVWSSACSTGEEPYSLVMLLSKFYDIKDIKITATDIDLGAIQKAKMGVYSEKSLQNLPLDFKTKFFDKVGTSFKVKDIVKNCVDFKQMNLLEDKYPSGYNLILCRNVLIYFTEEAKDLIYKKFHDALTDDGILFVGSTEQIIMPERYNLKSSKMFFYEKTTHNS</sequence>
<dbReference type="SMART" id="SM00138">
    <property type="entry name" value="MeTrc"/>
    <property type="match status" value="1"/>
</dbReference>
<dbReference type="PANTHER" id="PTHR24422:SF19">
    <property type="entry name" value="CHEMOTAXIS PROTEIN METHYLTRANSFERASE"/>
    <property type="match status" value="1"/>
</dbReference>
<dbReference type="EC" id="2.1.1.80" evidence="2"/>
<dbReference type="PANTHER" id="PTHR24422">
    <property type="entry name" value="CHEMOTAXIS PROTEIN METHYLTRANSFERASE"/>
    <property type="match status" value="1"/>
</dbReference>
<accession>K0B083</accession>
<evidence type="ECO:0000256" key="1">
    <source>
        <dbReference type="ARBA" id="ARBA00001541"/>
    </source>
</evidence>
<evidence type="ECO:0000259" key="6">
    <source>
        <dbReference type="PROSITE" id="PS50123"/>
    </source>
</evidence>
<dbReference type="RefSeq" id="WP_014967584.1">
    <property type="nucleotide sequence ID" value="NC_018664.1"/>
</dbReference>